<evidence type="ECO:0000259" key="6">
    <source>
        <dbReference type="PROSITE" id="PS51319"/>
    </source>
</evidence>
<name>A0ABD1P6V4_9LAMI</name>
<dbReference type="SMART" id="SM00509">
    <property type="entry name" value="TFS2N"/>
    <property type="match status" value="1"/>
</dbReference>
<feature type="compositionally biased region" description="Polar residues" evidence="4">
    <location>
        <begin position="280"/>
        <end position="305"/>
    </location>
</feature>
<dbReference type="Pfam" id="PF08711">
    <property type="entry name" value="Med26"/>
    <property type="match status" value="1"/>
</dbReference>
<dbReference type="Proteomes" id="UP001604277">
    <property type="component" value="Unassembled WGS sequence"/>
</dbReference>
<sequence>MGFARFGPLWEDGDNFPVCRYLTVGKHEFSDAQILKIDTHTDLMHYPWNHSGNDIGTALIDVEARFYEVQWEGESSRSLRSISQHMRSVPPLATSNRTIAAAGDHSSVTSSTITTTTSTTSDSFLKDGRKISIGDCALFKPPQDSPPFIGIIRWLAASKEKKLQLGVNWLYRPAELKLGKGIQLDAAPNEIFYSFHKDEIPAASVLHPCKVCFLPKGVGLPAGISSFICRRVYDIENNCLWWLNDQDYLKERQEEVDQLLDKTRREMHATMQPGGPPTKPINNPASTLQSKSGPDNGQIGVTSFPPQLKGKKRERGDQGADPIKRERSSKTDGGNSSIYRAENSLKSEIVKITGKGGLVDMEGVEKFVQLMQPERMDRKMDLISRSLLAGVLAATDKFDCLNRFVQLRGLPVLDEWLQDIHKGKINDGNSSKDGDKSVEEFLLVLLRALDKLPVNLHALQMCNIGRSVNNLRSHKNLDIQKKARSLVDTWKKRVDAEIDAKSGSTQAVSSWSSKSRLPEASHGGSKNSNCSDVAMKSSITLLSGSKTSSVKSSHGESNTKSSSSSPGPIKSASSPASGKDIQSKIYVGSASDVPLSREDKSSSSVQSHSYNQLLVNDDRKGYAGLVNANKISGSGSRHRKSINGFPGTPVTGGLKETSSSRSSSLHRNTALEKSSQSSFNSEKVLEAPISEGSSHKLIVKLPNHGGTPAQSANVGFSEDPSVMSSRASSPVHSENDDQIDRNPKEKSDAHRSNFTSDLNMDSWQSNESKDVLTGSDEAVVSPAAAALPHEEQSRTTEVSRRIIEASKRNDLKSFEASFSPMNALIESCVKYSEANSSVSFEDDIGMILLASVAAGEMSRSDLVSSTDSPERSTPVVDEVCTHDDAKSKSSPDDRFAGDRSPCSDDVDGDSKNRVIAGTSLSEDGLHRSKQASLEQSGERRCASSHANEDLLTKECIESVNLASMDLRTSADPQGHITEKSGEMKCSASLMPSGMMEKMGDGELSQQALGETVVSSNVNGNAISECKPCVNNNLVSKDLVSHDLANVEGGNPAGEVLSSYQSYEVDRKNDVKEELRIGLHADQELPAVIATSVLAERRDDEKLQSAGSDKKLISENVKKVKVEKGDEKDPVNYVNQSERLNFDKGADRSNVKDQGVSCLGSTVDDVKSQNIEVNVENKEFAELISPPQKESPAIYSEEAQKNTELKDSKLPGAEADETEECASSLAEASYSSGVPPERDGKIKFDLNEGFIADDGKYGEPLNFISPESTSVHVINPLLSAVSSVSSGLPVSITVAAAAKGSFVPPEDLLRSKSELGWKGSAATSAFRPAEPRKALEMPLGSTNVSCSDASTSRHVRTLLDIDLNLPDERVLEDTASRNSDLAVNPTSNFASSSGMSQNECISTAPARCFGALDLDLNRVDEADEMGHCSSSSNFKVEGPTVPVDSSGGLPTGDVRRDFDLNDGPVVDDASAEQFTTSHLGKGMHSQLPTAGLRLNNLELGNFSSWFPPGNTYSTVTIPSMLPDRGDQPFPVIPPGAPQRIFAPRGGTPFATDVYRGPVLSSSPAIPFPSSSFQYPVFPFGTTFPLPSATFSVGTTSYVDSSSGGRLFTAPVTSQFLGHVGAVSSQFPRPYLVSLPGGGGGGGGGGLDNNRKWGRPGLDLNAGPGAVDMEGREEMLPLASRQLSVARSQALAEEQARMLSVSGGILKRKEPEGGWDNESVRYKQSSWQ</sequence>
<protein>
    <submittedName>
        <fullName evidence="7">BAH domain</fullName>
    </submittedName>
</protein>
<feature type="domain" description="BAH" evidence="5">
    <location>
        <begin position="129"/>
        <end position="244"/>
    </location>
</feature>
<organism evidence="7 8">
    <name type="scientific">Forsythia ovata</name>
    <dbReference type="NCBI Taxonomy" id="205694"/>
    <lineage>
        <taxon>Eukaryota</taxon>
        <taxon>Viridiplantae</taxon>
        <taxon>Streptophyta</taxon>
        <taxon>Embryophyta</taxon>
        <taxon>Tracheophyta</taxon>
        <taxon>Spermatophyta</taxon>
        <taxon>Magnoliopsida</taxon>
        <taxon>eudicotyledons</taxon>
        <taxon>Gunneridae</taxon>
        <taxon>Pentapetalae</taxon>
        <taxon>asterids</taxon>
        <taxon>lamiids</taxon>
        <taxon>Lamiales</taxon>
        <taxon>Oleaceae</taxon>
        <taxon>Forsythieae</taxon>
        <taxon>Forsythia</taxon>
    </lineage>
</organism>
<feature type="region of interest" description="Disordered" evidence="4">
    <location>
        <begin position="505"/>
        <end position="531"/>
    </location>
</feature>
<evidence type="ECO:0000256" key="3">
    <source>
        <dbReference type="PROSITE-ProRule" id="PRU00649"/>
    </source>
</evidence>
<keyword evidence="2 3" id="KW-0539">Nucleus</keyword>
<accession>A0ABD1P6V4</accession>
<feature type="compositionally biased region" description="Basic and acidic residues" evidence="4">
    <location>
        <begin position="314"/>
        <end position="330"/>
    </location>
</feature>
<evidence type="ECO:0000256" key="2">
    <source>
        <dbReference type="ARBA" id="ARBA00023242"/>
    </source>
</evidence>
<comment type="caution">
    <text evidence="7">The sequence shown here is derived from an EMBL/GenBank/DDBJ whole genome shotgun (WGS) entry which is preliminary data.</text>
</comment>
<dbReference type="InterPro" id="IPR003617">
    <property type="entry name" value="TFIIS/CRSP70_N_sub"/>
</dbReference>
<dbReference type="Gene3D" id="1.20.930.10">
    <property type="entry name" value="Conserved domain common to transcription factors TFIIS, elongin A, CRSP70"/>
    <property type="match status" value="1"/>
</dbReference>
<feature type="compositionally biased region" description="Basic and acidic residues" evidence="4">
    <location>
        <begin position="883"/>
        <end position="897"/>
    </location>
</feature>
<dbReference type="PROSITE" id="PS51038">
    <property type="entry name" value="BAH"/>
    <property type="match status" value="1"/>
</dbReference>
<feature type="domain" description="TFIIS N-terminal" evidence="6">
    <location>
        <begin position="411"/>
        <end position="497"/>
    </location>
</feature>
<feature type="region of interest" description="Disordered" evidence="4">
    <location>
        <begin position="268"/>
        <end position="339"/>
    </location>
</feature>
<feature type="compositionally biased region" description="Basic and acidic residues" evidence="4">
    <location>
        <begin position="1197"/>
        <end position="1208"/>
    </location>
</feature>
<dbReference type="SMART" id="SM00439">
    <property type="entry name" value="BAH"/>
    <property type="match status" value="1"/>
</dbReference>
<dbReference type="InterPro" id="IPR035441">
    <property type="entry name" value="TFIIS/LEDGF_dom_sf"/>
</dbReference>
<dbReference type="Pfam" id="PF01426">
    <property type="entry name" value="BAH"/>
    <property type="match status" value="1"/>
</dbReference>
<feature type="region of interest" description="Disordered" evidence="4">
    <location>
        <begin position="1703"/>
        <end position="1726"/>
    </location>
</feature>
<feature type="compositionally biased region" description="Basic and acidic residues" evidence="4">
    <location>
        <begin position="936"/>
        <end position="945"/>
    </location>
</feature>
<feature type="region of interest" description="Disordered" evidence="4">
    <location>
        <begin position="628"/>
        <end position="683"/>
    </location>
</feature>
<dbReference type="PANTHER" id="PTHR46548">
    <property type="entry name" value="BAH AND TFIIS DOMAIN-CONTAINING PROTEIN-RELATED"/>
    <property type="match status" value="1"/>
</dbReference>
<feature type="region of interest" description="Disordered" evidence="4">
    <location>
        <begin position="883"/>
        <end position="945"/>
    </location>
</feature>
<evidence type="ECO:0000259" key="5">
    <source>
        <dbReference type="PROSITE" id="PS51038"/>
    </source>
</evidence>
<evidence type="ECO:0000313" key="7">
    <source>
        <dbReference type="EMBL" id="KAL2459442.1"/>
    </source>
</evidence>
<dbReference type="InterPro" id="IPR043151">
    <property type="entry name" value="BAH_sf"/>
</dbReference>
<dbReference type="PROSITE" id="PS51319">
    <property type="entry name" value="TFIIS_N"/>
    <property type="match status" value="1"/>
</dbReference>
<dbReference type="InterPro" id="IPR017923">
    <property type="entry name" value="TFIIS_N"/>
</dbReference>
<feature type="compositionally biased region" description="Basic and acidic residues" evidence="4">
    <location>
        <begin position="733"/>
        <end position="751"/>
    </location>
</feature>
<feature type="compositionally biased region" description="Polar residues" evidence="4">
    <location>
        <begin position="505"/>
        <end position="515"/>
    </location>
</feature>
<evidence type="ECO:0000256" key="1">
    <source>
        <dbReference type="ARBA" id="ARBA00004123"/>
    </source>
</evidence>
<evidence type="ECO:0000313" key="8">
    <source>
        <dbReference type="Proteomes" id="UP001604277"/>
    </source>
</evidence>
<feature type="region of interest" description="Disordered" evidence="4">
    <location>
        <begin position="1427"/>
        <end position="1450"/>
    </location>
</feature>
<dbReference type="EMBL" id="JBFOLJ010000022">
    <property type="protein sequence ID" value="KAL2459442.1"/>
    <property type="molecule type" value="Genomic_DNA"/>
</dbReference>
<dbReference type="SUPFAM" id="SSF47676">
    <property type="entry name" value="Conserved domain common to transcription factors TFIIS, elongin A, CRSP70"/>
    <property type="match status" value="1"/>
</dbReference>
<evidence type="ECO:0000256" key="4">
    <source>
        <dbReference type="SAM" id="MobiDB-lite"/>
    </source>
</evidence>
<dbReference type="PANTHER" id="PTHR46548:SF1">
    <property type="entry name" value="BAH AND TFIIS DOMAIN-CONTAINING PROTEIN-RELATED"/>
    <property type="match status" value="1"/>
</dbReference>
<dbReference type="CDD" id="cd00183">
    <property type="entry name" value="TFIIS_I"/>
    <property type="match status" value="1"/>
</dbReference>
<feature type="compositionally biased region" description="Polar residues" evidence="4">
    <location>
        <begin position="665"/>
        <end position="681"/>
    </location>
</feature>
<dbReference type="GO" id="GO:0005634">
    <property type="term" value="C:nucleus"/>
    <property type="evidence" value="ECO:0007669"/>
    <property type="project" value="UniProtKB-SubCell"/>
</dbReference>
<feature type="compositionally biased region" description="Polar residues" evidence="4">
    <location>
        <begin position="722"/>
        <end position="732"/>
    </location>
</feature>
<dbReference type="Gene3D" id="2.30.30.490">
    <property type="match status" value="1"/>
</dbReference>
<proteinExistence type="predicted"/>
<keyword evidence="8" id="KW-1185">Reference proteome</keyword>
<feature type="region of interest" description="Disordered" evidence="4">
    <location>
        <begin position="699"/>
        <end position="772"/>
    </location>
</feature>
<dbReference type="InterPro" id="IPR001025">
    <property type="entry name" value="BAH_dom"/>
</dbReference>
<reference evidence="8" key="1">
    <citation type="submission" date="2024-07" db="EMBL/GenBank/DDBJ databases">
        <title>Two chromosome-level genome assemblies of Korean endemic species Abeliophyllum distichum and Forsythia ovata (Oleaceae).</title>
        <authorList>
            <person name="Jang H."/>
        </authorList>
    </citation>
    <scope>NUCLEOTIDE SEQUENCE [LARGE SCALE GENOMIC DNA]</scope>
</reference>
<feature type="compositionally biased region" description="Polar residues" evidence="4">
    <location>
        <begin position="752"/>
        <end position="766"/>
    </location>
</feature>
<gene>
    <name evidence="7" type="ORF">Fot_54691</name>
</gene>
<feature type="region of interest" description="Disordered" evidence="4">
    <location>
        <begin position="544"/>
        <end position="612"/>
    </location>
</feature>
<comment type="subcellular location">
    <subcellularLocation>
        <location evidence="1 3">Nucleus</location>
    </subcellularLocation>
</comment>
<feature type="region of interest" description="Disordered" evidence="4">
    <location>
        <begin position="1197"/>
        <end position="1216"/>
    </location>
</feature>
<feature type="compositionally biased region" description="Low complexity" evidence="4">
    <location>
        <begin position="544"/>
        <end position="578"/>
    </location>
</feature>